<dbReference type="SUPFAM" id="SSF51445">
    <property type="entry name" value="(Trans)glycosidases"/>
    <property type="match status" value="1"/>
</dbReference>
<feature type="compositionally biased region" description="Basic and acidic residues" evidence="3">
    <location>
        <begin position="656"/>
        <end position="674"/>
    </location>
</feature>
<dbReference type="GO" id="GO:0005975">
    <property type="term" value="P:carbohydrate metabolic process"/>
    <property type="evidence" value="ECO:0007669"/>
    <property type="project" value="InterPro"/>
</dbReference>
<dbReference type="Gene3D" id="3.20.20.80">
    <property type="entry name" value="Glycosidases"/>
    <property type="match status" value="1"/>
</dbReference>
<dbReference type="Proteomes" id="UP000031036">
    <property type="component" value="Unassembled WGS sequence"/>
</dbReference>
<dbReference type="InterPro" id="IPR048395">
    <property type="entry name" value="Glyco_hydro_31_C"/>
</dbReference>
<dbReference type="OrthoDB" id="1334205at2759"/>
<evidence type="ECO:0000256" key="3">
    <source>
        <dbReference type="SAM" id="MobiDB-lite"/>
    </source>
</evidence>
<keyword evidence="2" id="KW-0326">Glycosidase</keyword>
<feature type="compositionally biased region" description="Low complexity" evidence="3">
    <location>
        <begin position="682"/>
        <end position="707"/>
    </location>
</feature>
<dbReference type="SUPFAM" id="SSF51011">
    <property type="entry name" value="Glycosyl hydrolase domain"/>
    <property type="match status" value="1"/>
</dbReference>
<organism evidence="6 7">
    <name type="scientific">Toxocara canis</name>
    <name type="common">Canine roundworm</name>
    <dbReference type="NCBI Taxonomy" id="6265"/>
    <lineage>
        <taxon>Eukaryota</taxon>
        <taxon>Metazoa</taxon>
        <taxon>Ecdysozoa</taxon>
        <taxon>Nematoda</taxon>
        <taxon>Chromadorea</taxon>
        <taxon>Rhabditida</taxon>
        <taxon>Spirurina</taxon>
        <taxon>Ascaridomorpha</taxon>
        <taxon>Ascaridoidea</taxon>
        <taxon>Toxocaridae</taxon>
        <taxon>Toxocara</taxon>
    </lineage>
</organism>
<comment type="similarity">
    <text evidence="1 2">Belongs to the glycosyl hydrolase 31 family.</text>
</comment>
<reference evidence="6 7" key="1">
    <citation type="submission" date="2014-11" db="EMBL/GenBank/DDBJ databases">
        <title>Genetic blueprint of the zoonotic pathogen Toxocara canis.</title>
        <authorList>
            <person name="Zhu X.-Q."/>
            <person name="Korhonen P.K."/>
            <person name="Cai H."/>
            <person name="Young N.D."/>
            <person name="Nejsum P."/>
            <person name="von Samson-Himmelstjerna G."/>
            <person name="Boag P.R."/>
            <person name="Tan P."/>
            <person name="Li Q."/>
            <person name="Min J."/>
            <person name="Yang Y."/>
            <person name="Wang X."/>
            <person name="Fang X."/>
            <person name="Hall R.S."/>
            <person name="Hofmann A."/>
            <person name="Sternberg P.W."/>
            <person name="Jex A.R."/>
            <person name="Gasser R.B."/>
        </authorList>
    </citation>
    <scope>NUCLEOTIDE SEQUENCE [LARGE SCALE GENOMIC DNA]</scope>
    <source>
        <strain evidence="6">PN_DK_2014</strain>
    </source>
</reference>
<dbReference type="Gene3D" id="2.60.40.1180">
    <property type="entry name" value="Golgi alpha-mannosidase II"/>
    <property type="match status" value="3"/>
</dbReference>
<proteinExistence type="inferred from homology"/>
<sequence>MDFRNYIYNLMQQGLHFFPILDVSINVQSAAFTRALKEKALFIEWERDDQVPIAIQNMYDNTRGRKTMLGVVMQDNHTAFPDFLEKRNTTWKWWSDEIKYFYVNYLKFDGIWINKNEPNVFGTNEEHPDYFDNPDHPNIAPLQCPLTGPDSRFDNPPFKTANVYFYDKEAHLSSKTLCMSGMTAGGKARVYDTKNLYGLAHTMAIYEAMKRVTANRAPIITKSTFPSSGRYTGHWTGDSSATWDDLRGTVIMVMEFNMFGIPYVGSDICGFLLNATEELCLRWHQLGAFHSFSRNHNDKFAAPQHPTVWPSVANATREALLFRYYYMPYLYSVHFEASLNGGTVIRPVFFEFPDDENTHELNYQFFWGPSIMVIPVVEKGAKEVMGYVPNGLWYSLRRLDYGAIISEGNTKFAAPWNEMFPVLVRGGHIVMRQTPKMTLAETRKSHFDILIALDEELEANGVFYWDGTDKRTTSFDDYPYSKWKISFAVTNMTANEELEANGVFYWDGTDKRTTSFDDYPYSKWKISFAVTNMTASLQFQLSTKTYAEYTPPVKSIDIIGYPFEFPPTIILVNDEPTKGRFSLKNHRLHLSRFYIFKGIDISRRNVTIKWQLADKKAGASFADTYDYETANGEPNAQLPTISRIESEIIYGSHPAHSHDRADYLDHNDDMKDGQIEDTPDDTSTQSSSSTHFTTTTLSTSAESSQETVSQPAVINRCDVRPTLHIQFITLLLLYCFIEYQMI</sequence>
<protein>
    <submittedName>
        <fullName evidence="6">Maltase-glucoamylase, intestinal</fullName>
    </submittedName>
</protein>
<dbReference type="InterPro" id="IPR017853">
    <property type="entry name" value="GH"/>
</dbReference>
<accession>A0A0B2V4I5</accession>
<dbReference type="InterPro" id="IPR013780">
    <property type="entry name" value="Glyco_hydro_b"/>
</dbReference>
<dbReference type="EMBL" id="JPKZ01002594">
    <property type="protein sequence ID" value="KHN75915.1"/>
    <property type="molecule type" value="Genomic_DNA"/>
</dbReference>
<evidence type="ECO:0000259" key="4">
    <source>
        <dbReference type="Pfam" id="PF01055"/>
    </source>
</evidence>
<dbReference type="GO" id="GO:0004558">
    <property type="term" value="F:alpha-1,4-glucosidase activity"/>
    <property type="evidence" value="ECO:0007669"/>
    <property type="project" value="TreeGrafter"/>
</dbReference>
<evidence type="ECO:0000256" key="1">
    <source>
        <dbReference type="ARBA" id="ARBA00007806"/>
    </source>
</evidence>
<name>A0A0B2V4I5_TOXCA</name>
<evidence type="ECO:0000313" key="6">
    <source>
        <dbReference type="EMBL" id="KHN75915.1"/>
    </source>
</evidence>
<dbReference type="PANTHER" id="PTHR22762">
    <property type="entry name" value="ALPHA-GLUCOSIDASE"/>
    <property type="match status" value="1"/>
</dbReference>
<dbReference type="PANTHER" id="PTHR22762:SF133">
    <property type="entry name" value="P-TYPE DOMAIN-CONTAINING PROTEIN"/>
    <property type="match status" value="1"/>
</dbReference>
<feature type="domain" description="Glycoside hydrolase family 31 TIM barrel" evidence="4">
    <location>
        <begin position="4"/>
        <end position="332"/>
    </location>
</feature>
<keyword evidence="7" id="KW-1185">Reference proteome</keyword>
<dbReference type="Pfam" id="PF21365">
    <property type="entry name" value="Glyco_hydro_31_3rd"/>
    <property type="match status" value="1"/>
</dbReference>
<evidence type="ECO:0000259" key="5">
    <source>
        <dbReference type="Pfam" id="PF21365"/>
    </source>
</evidence>
<keyword evidence="2" id="KW-0378">Hydrolase</keyword>
<dbReference type="Pfam" id="PF01055">
    <property type="entry name" value="Glyco_hydro_31_2nd"/>
    <property type="match status" value="1"/>
</dbReference>
<evidence type="ECO:0000313" key="7">
    <source>
        <dbReference type="Proteomes" id="UP000031036"/>
    </source>
</evidence>
<dbReference type="InterPro" id="IPR000322">
    <property type="entry name" value="Glyco_hydro_31_TIM"/>
</dbReference>
<dbReference type="AlphaFoldDB" id="A0A0B2V4I5"/>
<gene>
    <name evidence="6" type="primary">MGAM</name>
    <name evidence="6" type="ORF">Tcan_08164</name>
</gene>
<comment type="caution">
    <text evidence="6">The sequence shown here is derived from an EMBL/GenBank/DDBJ whole genome shotgun (WGS) entry which is preliminary data.</text>
</comment>
<feature type="domain" description="Glycosyl hydrolase family 31 C-terminal" evidence="5">
    <location>
        <begin position="341"/>
        <end position="430"/>
    </location>
</feature>
<feature type="region of interest" description="Disordered" evidence="3">
    <location>
        <begin position="655"/>
        <end position="710"/>
    </location>
</feature>
<evidence type="ECO:0000256" key="2">
    <source>
        <dbReference type="RuleBase" id="RU361185"/>
    </source>
</evidence>
<dbReference type="STRING" id="6265.A0A0B2V4I5"/>